<organism evidence="1 2">
    <name type="scientific">Lactobacillus johnsonii ATCC 33200</name>
    <dbReference type="NCBI Taxonomy" id="525330"/>
    <lineage>
        <taxon>Bacteria</taxon>
        <taxon>Bacillati</taxon>
        <taxon>Bacillota</taxon>
        <taxon>Bacilli</taxon>
        <taxon>Lactobacillales</taxon>
        <taxon>Lactobacillaceae</taxon>
        <taxon>Lactobacillus</taxon>
    </lineage>
</organism>
<reference evidence="1 2" key="1">
    <citation type="submission" date="2009-01" db="EMBL/GenBank/DDBJ databases">
        <authorList>
            <person name="Qin X."/>
            <person name="Bachman B."/>
            <person name="Battles P."/>
            <person name="Bell A."/>
            <person name="Bess C."/>
            <person name="Bickham C."/>
            <person name="Chaboub L."/>
            <person name="Chen D."/>
            <person name="Coyle M."/>
            <person name="Deiros D.R."/>
            <person name="Dinh H."/>
            <person name="Forbes L."/>
            <person name="Fowler G."/>
            <person name="Francisco L."/>
            <person name="Fu Q."/>
            <person name="Gubbala S."/>
            <person name="Hale W."/>
            <person name="Han Y."/>
            <person name="Hemphill L."/>
            <person name="Highlander S.K."/>
            <person name="Hirani K."/>
            <person name="Hogues M."/>
            <person name="Jackson L."/>
            <person name="Jakkamsetti A."/>
            <person name="Javaid M."/>
            <person name="Jiang H."/>
            <person name="Korchina V."/>
            <person name="Kovar C."/>
            <person name="Lara F."/>
            <person name="Lee S."/>
            <person name="Mata R."/>
            <person name="Mathew T."/>
            <person name="Moen C."/>
            <person name="Morales K."/>
            <person name="Munidasa M."/>
            <person name="Nazareth L."/>
            <person name="Ngo R."/>
            <person name="Nguyen L."/>
            <person name="Okwuonu G."/>
            <person name="Ongeri F."/>
            <person name="Patil S."/>
            <person name="Petrosino J."/>
            <person name="Pham C."/>
            <person name="Pham P."/>
            <person name="Pu L.-L."/>
            <person name="Puazo M."/>
            <person name="Raj R."/>
            <person name="Reid J."/>
            <person name="Rouhana J."/>
            <person name="Saada N."/>
            <person name="Shang Y."/>
            <person name="Simmons D."/>
            <person name="Thornton R."/>
            <person name="Warren J."/>
            <person name="Weissenberger G."/>
            <person name="Zhang J."/>
            <person name="Zhang L."/>
            <person name="Zhou C."/>
            <person name="Zhu D."/>
            <person name="Muzny D."/>
            <person name="Worley K."/>
            <person name="Gibbs R."/>
        </authorList>
    </citation>
    <scope>NUCLEOTIDE SEQUENCE [LARGE SCALE GENOMIC DNA]</scope>
    <source>
        <strain evidence="1 2">ATCC 33200</strain>
    </source>
</reference>
<dbReference type="EMBL" id="ACGR01000038">
    <property type="protein sequence ID" value="EEJ59525.1"/>
    <property type="molecule type" value="Genomic_DNA"/>
</dbReference>
<dbReference type="HOGENOM" id="CLU_3329292_0_0_9"/>
<sequence length="38" mass="4104">MEETAKALFSRVNNAVDSIQQYTKSDTGTISLGILSTI</sequence>
<name>C2E6F8_LACJH</name>
<dbReference type="Proteomes" id="UP000003491">
    <property type="component" value="Unassembled WGS sequence"/>
</dbReference>
<proteinExistence type="predicted"/>
<comment type="caution">
    <text evidence="1">The sequence shown here is derived from an EMBL/GenBank/DDBJ whole genome shotgun (WGS) entry which is preliminary data.</text>
</comment>
<evidence type="ECO:0000313" key="1">
    <source>
        <dbReference type="EMBL" id="EEJ59525.1"/>
    </source>
</evidence>
<dbReference type="AlphaFoldDB" id="C2E6F8"/>
<accession>C2E6F8</accession>
<gene>
    <name evidence="1" type="ORF">HMPREF0528_1332</name>
</gene>
<evidence type="ECO:0000313" key="2">
    <source>
        <dbReference type="Proteomes" id="UP000003491"/>
    </source>
</evidence>
<protein>
    <submittedName>
        <fullName evidence="1">Uncharacterized protein</fullName>
    </submittedName>
</protein>